<dbReference type="RefSeq" id="XP_022095218.1">
    <property type="nucleotide sequence ID" value="XM_022239526.1"/>
</dbReference>
<evidence type="ECO:0000259" key="7">
    <source>
        <dbReference type="Pfam" id="PF01490"/>
    </source>
</evidence>
<evidence type="ECO:0000256" key="4">
    <source>
        <dbReference type="ARBA" id="ARBA00022989"/>
    </source>
</evidence>
<keyword evidence="5 6" id="KW-0472">Membrane</keyword>
<feature type="transmembrane region" description="Helical" evidence="6">
    <location>
        <begin position="181"/>
        <end position="206"/>
    </location>
</feature>
<dbReference type="GO" id="GO:0016020">
    <property type="term" value="C:membrane"/>
    <property type="evidence" value="ECO:0007669"/>
    <property type="project" value="UniProtKB-SubCell"/>
</dbReference>
<evidence type="ECO:0000256" key="6">
    <source>
        <dbReference type="SAM" id="Phobius"/>
    </source>
</evidence>
<dbReference type="OrthoDB" id="28208at2759"/>
<feature type="transmembrane region" description="Helical" evidence="6">
    <location>
        <begin position="408"/>
        <end position="431"/>
    </location>
</feature>
<dbReference type="Proteomes" id="UP000694845">
    <property type="component" value="Unplaced"/>
</dbReference>
<feature type="domain" description="Amino acid transporter transmembrane" evidence="7">
    <location>
        <begin position="38"/>
        <end position="427"/>
    </location>
</feature>
<dbReference type="PANTHER" id="PTHR48017">
    <property type="entry name" value="OS05G0424000 PROTEIN-RELATED"/>
    <property type="match status" value="1"/>
</dbReference>
<keyword evidence="8" id="KW-1185">Reference proteome</keyword>
<evidence type="ECO:0000313" key="10">
    <source>
        <dbReference type="RefSeq" id="XP_022095219.1"/>
    </source>
</evidence>
<keyword evidence="3 6" id="KW-0812">Transmembrane</keyword>
<proteinExistence type="predicted"/>
<accession>A0A8B7YPL5</accession>
<evidence type="ECO:0000256" key="2">
    <source>
        <dbReference type="ARBA" id="ARBA00022448"/>
    </source>
</evidence>
<dbReference type="AlphaFoldDB" id="A0A8B7YPL5"/>
<feature type="transmembrane region" description="Helical" evidence="6">
    <location>
        <begin position="69"/>
        <end position="89"/>
    </location>
</feature>
<evidence type="ECO:0000256" key="3">
    <source>
        <dbReference type="ARBA" id="ARBA00022692"/>
    </source>
</evidence>
<dbReference type="GeneID" id="110981715"/>
<feature type="transmembrane region" description="Helical" evidence="6">
    <location>
        <begin position="262"/>
        <end position="290"/>
    </location>
</feature>
<keyword evidence="2" id="KW-0813">Transport</keyword>
<evidence type="ECO:0000256" key="5">
    <source>
        <dbReference type="ARBA" id="ARBA00023136"/>
    </source>
</evidence>
<evidence type="ECO:0000256" key="1">
    <source>
        <dbReference type="ARBA" id="ARBA00004370"/>
    </source>
</evidence>
<feature type="transmembrane region" description="Helical" evidence="6">
    <location>
        <begin position="41"/>
        <end position="63"/>
    </location>
</feature>
<evidence type="ECO:0000313" key="8">
    <source>
        <dbReference type="Proteomes" id="UP000694845"/>
    </source>
</evidence>
<gene>
    <name evidence="9 10" type="primary">LOC110981715</name>
</gene>
<reference evidence="9 10" key="1">
    <citation type="submission" date="2025-04" db="UniProtKB">
        <authorList>
            <consortium name="RefSeq"/>
        </authorList>
    </citation>
    <scope>IDENTIFICATION</scope>
</reference>
<dbReference type="Pfam" id="PF01490">
    <property type="entry name" value="Aa_trans"/>
    <property type="match status" value="1"/>
</dbReference>
<feature type="transmembrane region" description="Helical" evidence="6">
    <location>
        <begin position="149"/>
        <end position="174"/>
    </location>
</feature>
<feature type="transmembrane region" description="Helical" evidence="6">
    <location>
        <begin position="372"/>
        <end position="396"/>
    </location>
</feature>
<comment type="subcellular location">
    <subcellularLocation>
        <location evidence="1">Membrane</location>
    </subcellularLocation>
</comment>
<evidence type="ECO:0000313" key="9">
    <source>
        <dbReference type="RefSeq" id="XP_022095218.1"/>
    </source>
</evidence>
<feature type="transmembrane region" description="Helical" evidence="6">
    <location>
        <begin position="122"/>
        <end position="143"/>
    </location>
</feature>
<feature type="transmembrane region" description="Helical" evidence="6">
    <location>
        <begin position="226"/>
        <end position="250"/>
    </location>
</feature>
<keyword evidence="4 6" id="KW-1133">Transmembrane helix</keyword>
<protein>
    <submittedName>
        <fullName evidence="9 10">Amino acid transporter AVT1I-like</fullName>
    </submittedName>
</protein>
<name>A0A8B7YPL5_ACAPL</name>
<organism evidence="8 10">
    <name type="scientific">Acanthaster planci</name>
    <name type="common">Crown-of-thorns starfish</name>
    <dbReference type="NCBI Taxonomy" id="133434"/>
    <lineage>
        <taxon>Eukaryota</taxon>
        <taxon>Metazoa</taxon>
        <taxon>Echinodermata</taxon>
        <taxon>Eleutherozoa</taxon>
        <taxon>Asterozoa</taxon>
        <taxon>Asteroidea</taxon>
        <taxon>Valvatacea</taxon>
        <taxon>Valvatida</taxon>
        <taxon>Acanthasteridae</taxon>
        <taxon>Acanthaster</taxon>
    </lineage>
</organism>
<dbReference type="RefSeq" id="XP_022095219.1">
    <property type="nucleotide sequence ID" value="XM_022239527.1"/>
</dbReference>
<sequence>MPDSDRDKLVLHEMSSRGSAENTSGNQDTDEELLQANGINVWQTAVSLAGGMAGLGFLAIVVLVVSTGWIGFILFSFVCSAMIYTAILLGRCWNMVRLKWDQERHPYGAVGEEAFGVWARRFINFLVALVCFTNTIPVLMGFTEMTLTIGGMVLEGTLCFWPLVYGLIICPFVWLGTPKNFWLLLAASLFTCSLSMIFVTISTFLISDSISDHANATHSEFHESKLLHLSEATGTVLWVLSLHSTLLTVQQDMQQPQALTKALILANFMTLPAVLVVMLSLLTVFGNALTNVTGTAIVFSLLPDDSLKKTAALLILVHQTGVVLFVNNPLFQYLEEVLDIPKEFTWKRVILRSSIIIAQVFIQETVPHFTLLASISGGLLNPLLSLLIPCLCYLRLTKKCQSQPSKWFTLETAVCFVIIGATPCLMVFILLGTGLSIGLGRTAFTMPCYVNATRAGL</sequence>
<dbReference type="KEGG" id="aplc:110981715"/>
<dbReference type="InterPro" id="IPR013057">
    <property type="entry name" value="AA_transpt_TM"/>
</dbReference>